<reference evidence="9 10" key="1">
    <citation type="submission" date="2018-12" db="EMBL/GenBank/DDBJ databases">
        <title>Bacillus chawlae sp. nov., Bacillus glennii sp. nov., and Bacillus saganii sp. nov. Isolated from the Vehicle Assembly Building at Kennedy Space Center where the Viking Spacecraft were Assembled.</title>
        <authorList>
            <person name="Seuylemezian A."/>
            <person name="Vaishampayan P."/>
        </authorList>
    </citation>
    <scope>NUCLEOTIDE SEQUENCE [LARGE SCALE GENOMIC DNA]</scope>
    <source>
        <strain evidence="9 10">L5</strain>
    </source>
</reference>
<dbReference type="InterPro" id="IPR037051">
    <property type="entry name" value="4-carb_acid_sugar_kinase_N_sf"/>
</dbReference>
<dbReference type="GO" id="GO:0005524">
    <property type="term" value="F:ATP binding"/>
    <property type="evidence" value="ECO:0007669"/>
    <property type="project" value="UniProtKB-KW"/>
</dbReference>
<feature type="domain" description="Four-carbon acid sugar kinase nucleotide binding" evidence="8">
    <location>
        <begin position="243"/>
        <end position="414"/>
    </location>
</feature>
<dbReference type="AlphaFoldDB" id="A0A3S0VHN4"/>
<gene>
    <name evidence="9" type="ORF">ELQ35_13065</name>
</gene>
<dbReference type="Pfam" id="PF17042">
    <property type="entry name" value="NBD_C"/>
    <property type="match status" value="1"/>
</dbReference>
<evidence type="ECO:0000313" key="10">
    <source>
        <dbReference type="Proteomes" id="UP000267430"/>
    </source>
</evidence>
<proteinExistence type="inferred from homology"/>
<keyword evidence="5" id="KW-0067">ATP-binding</keyword>
<dbReference type="Pfam" id="PF07005">
    <property type="entry name" value="SBD_N"/>
    <property type="match status" value="1"/>
</dbReference>
<evidence type="ECO:0000256" key="2">
    <source>
        <dbReference type="ARBA" id="ARBA00022679"/>
    </source>
</evidence>
<dbReference type="RefSeq" id="WP_126865273.1">
    <property type="nucleotide sequence ID" value="NZ_JAUSTX010000002.1"/>
</dbReference>
<dbReference type="SUPFAM" id="SSF142764">
    <property type="entry name" value="YgbK-like"/>
    <property type="match status" value="1"/>
</dbReference>
<evidence type="ECO:0000313" key="9">
    <source>
        <dbReference type="EMBL" id="RUQ28166.1"/>
    </source>
</evidence>
<evidence type="ECO:0000259" key="8">
    <source>
        <dbReference type="Pfam" id="PF17042"/>
    </source>
</evidence>
<dbReference type="InterPro" id="IPR031475">
    <property type="entry name" value="NBD_C"/>
</dbReference>
<evidence type="ECO:0000256" key="1">
    <source>
        <dbReference type="ARBA" id="ARBA00005715"/>
    </source>
</evidence>
<evidence type="ECO:0000256" key="3">
    <source>
        <dbReference type="ARBA" id="ARBA00022741"/>
    </source>
</evidence>
<dbReference type="EMBL" id="RYZZ01000017">
    <property type="protein sequence ID" value="RUQ28166.1"/>
    <property type="molecule type" value="Genomic_DNA"/>
</dbReference>
<dbReference type="InterPro" id="IPR010737">
    <property type="entry name" value="4-carb_acid_sugar_kinase_N"/>
</dbReference>
<dbReference type="Gene3D" id="3.40.50.10840">
    <property type="entry name" value="Putative sugar-binding, N-terminal domain"/>
    <property type="match status" value="1"/>
</dbReference>
<dbReference type="GO" id="GO:0016301">
    <property type="term" value="F:kinase activity"/>
    <property type="evidence" value="ECO:0007669"/>
    <property type="project" value="UniProtKB-KW"/>
</dbReference>
<dbReference type="Gene3D" id="3.40.980.20">
    <property type="entry name" value="Four-carbon acid sugar kinase, nucleotide binding domain"/>
    <property type="match status" value="1"/>
</dbReference>
<keyword evidence="10" id="KW-1185">Reference proteome</keyword>
<organism evidence="9 10">
    <name type="scientific">Peribacillus cavernae</name>
    <dbReference type="NCBI Taxonomy" id="1674310"/>
    <lineage>
        <taxon>Bacteria</taxon>
        <taxon>Bacillati</taxon>
        <taxon>Bacillota</taxon>
        <taxon>Bacilli</taxon>
        <taxon>Bacillales</taxon>
        <taxon>Bacillaceae</taxon>
        <taxon>Peribacillus</taxon>
    </lineage>
</organism>
<evidence type="ECO:0000259" key="7">
    <source>
        <dbReference type="Pfam" id="PF07005"/>
    </source>
</evidence>
<evidence type="ECO:0000256" key="4">
    <source>
        <dbReference type="ARBA" id="ARBA00022777"/>
    </source>
</evidence>
<keyword evidence="2" id="KW-0808">Transferase</keyword>
<keyword evidence="6" id="KW-0119">Carbohydrate metabolism</keyword>
<feature type="domain" description="Four-carbon acid sugar kinase N-terminal" evidence="7">
    <location>
        <begin position="3"/>
        <end position="227"/>
    </location>
</feature>
<sequence length="439" mass="47194">MKIAVIADDLTGANGTGVLLTKSGFSTATILQGLSGIKSFNYDAVCIDTDSRYLRKDLAYRRVGEAASLMLNQGVQLFCKRIDSTIRGNIGSEIDAVLDTIGGDSVAVVMPSFPASGRTTVGGYLLVNGLPVQETEVAKDPQCPLNESFVPWIISKQTDKKIDHVGMDDVLKGEDKIAQRLNEFVENGNRIIVIDAATDDQIEHVAIAMEKLHHVFVPVDPGPLTLAYAKRKYASLIDNSKILVIIGSCTSLTQKQINHLIEKMSVKPIYIDPLLLASADMEARNNEINKRVSEGLDRLKRESVIVLTTNHPEQPLLDLKSLAGKQNTSEASLAKRITDGLAIISQKVIRGSEVAINGCFSSGGDVTASLCATGKTHGIQLIDEVIPLAAYGQFIGGYLDGMSIVTKGGLVGDEGGITTCVRFLINQLSKSLNKKENVS</sequence>
<dbReference type="OrthoDB" id="9778478at2"/>
<evidence type="ECO:0000256" key="5">
    <source>
        <dbReference type="ARBA" id="ARBA00022840"/>
    </source>
</evidence>
<keyword evidence="4 9" id="KW-0418">Kinase</keyword>
<comment type="caution">
    <text evidence="9">The sequence shown here is derived from an EMBL/GenBank/DDBJ whole genome shotgun (WGS) entry which is preliminary data.</text>
</comment>
<comment type="similarity">
    <text evidence="1">Belongs to the four-carbon acid sugar kinase family.</text>
</comment>
<evidence type="ECO:0000256" key="6">
    <source>
        <dbReference type="ARBA" id="ARBA00023277"/>
    </source>
</evidence>
<protein>
    <submittedName>
        <fullName evidence="9">Four-carbon acid sugar kinase family protein</fullName>
    </submittedName>
</protein>
<keyword evidence="3" id="KW-0547">Nucleotide-binding</keyword>
<dbReference type="InterPro" id="IPR042213">
    <property type="entry name" value="NBD_C_sf"/>
</dbReference>
<dbReference type="Proteomes" id="UP000267430">
    <property type="component" value="Unassembled WGS sequence"/>
</dbReference>
<name>A0A3S0VHN4_9BACI</name>
<accession>A0A3S0VHN4</accession>